<evidence type="ECO:0000256" key="7">
    <source>
        <dbReference type="ARBA" id="ARBA00022840"/>
    </source>
</evidence>
<dbReference type="Gene3D" id="3.40.50.300">
    <property type="entry name" value="P-loop containing nucleotide triphosphate hydrolases"/>
    <property type="match status" value="1"/>
</dbReference>
<evidence type="ECO:0000259" key="18">
    <source>
        <dbReference type="Pfam" id="PF12774"/>
    </source>
</evidence>
<evidence type="ECO:0000256" key="3">
    <source>
        <dbReference type="ARBA" id="ARBA00022490"/>
    </source>
</evidence>
<evidence type="ECO:0000256" key="6">
    <source>
        <dbReference type="ARBA" id="ARBA00022786"/>
    </source>
</evidence>
<keyword evidence="5" id="KW-0547">Nucleotide-binding</keyword>
<dbReference type="FunFam" id="3.20.180.20:FF:000003">
    <property type="entry name" value="Dynein heavy chain 12, axonemal"/>
    <property type="match status" value="1"/>
</dbReference>
<dbReference type="SUPFAM" id="SSF52540">
    <property type="entry name" value="P-loop containing nucleoside triphosphate hydrolases"/>
    <property type="match status" value="2"/>
</dbReference>
<sequence>MSTLRDMSSDKHGAESADSGALLARPSPRVRRKEPWMESKPSFLLPPLDPNPQGTGGDVPSGVASRGGGQRGREAVQPAGSPEHQLSTSHALRDKDKKLRRFVVKTICQQEEEEDDDAPPRGSPAFSKYDYYIENGIDLENVSPLEDSWLEEILQMVPCHLKSQITPLKLLVDEIQEDYLFTVKTAIWRYTFRNPRASLKDKVQDLPPHRLENVRLIDVQEFHSREESVELSVFQQIVTRHIDNARGILLRNWIPEVQIIYCHGSRRKLVSASGKKAKLLSFFNSAATLMTSQLQNLALDSIRDYTNLISPDQQSEHAPEHAGFVLHLILEEREIKFEPDFKLYEEAFVSVYELMLRSISAVPRVETKLYPEWPGSQFGSSLKPIIMPEILEAQQEEVRRVFWAECVRPKEFVREYDKYAPLVSRQAEEDVEQFLSEQRSFEELMAEVVHYQRLADQIQYTSRKVVRLGMFEVQSHKLIHSLAKRAQELQQKLTTRMLLDHQEINRNLCVEFEKIAEKALSTPPDTQTLMELKAYMKKVRTTEMPVLERSMEDSNKHLCFLIDYITLSPLDMELNRQTIQWLKRMPSIMKEHKEIVTEKTEQYQGGLKLCIEHFVEELDRYSVQVEEFATFSELTDLNKYLKKAQSLNAKLELAMQKIDDFNLEEEAYGWPVSQYPLRKKVQDTLKPFLRLYETSTDFQNQYNKWLHGPLSGVNPDKVEEEVSNYWRTLYKLEKDFKDVPNGLNIATSMKEKVEEFKEHIPIVQVLCNPGLCDRHWGAMSKIAGTSLQPVGDQACVARFLSMNLEEHVSSFEGISEAASKEHSLEKAMEKMASEWGDMEFSLLAYRETGTSILSSVDEVQMLLDDHIVKTQTMKGSPFIKPFEVEIREWEEKLLLLQEILDEWLKVQSTWLYLEPIFSSPDIISQMPQEGRHFTTVDKSWRDTMKQVSLDRHVLAVISIENMLEMLKKSNELLEMILKGLNSYLEKKRLYFPRFFFLSNEELLEILSETKDPTRVQPHLKKCFEGIASVVFTDVLDITHMKSSEGEVVELLDIISTSKARGQVEKWLLELENGMMASLHKVVGEAIQAYPDQLRNDWVRAWPGQTVLCVSQVYWTKAIHEAICSGQQALGAYLDQNNRQIDDIVALVRGKLSKQNRVTLGALVVLDVHARDVLAVLVQKGISDENDFEWLSQLRYYWAENQLQTKMINAGLPYGYEYLGNTPRLVITPLTDRCYRTLFGALHLHLGGAPEGPAGTGKTETTKDLAKAVAKQCVVFNCSDGLDYIALGKFFKALFRTVAMMVPDYAMIAEIVLYSCGFVTARPLSVKIVATYRLCSEQLSMQHHYDYGMRAVKSVLTAAGNLKLTFPEENEDTLLLRSIIDVNLPKFLSHDLKLFEGITSDLFPGVELPKRDYRILLEAIEENCQRMNLQVTEFFAEKILQIFEMMIVRHGFMLVGEPYGGKTCAYRVLAAALHDVCKNGLMEENPVQITVINPKSITMGQLYGQFDPVSHEWSDGILAVSYRNFASSQSPDRKWLIFDGPVDAVWIENMNTVLDDNKKLCLMSGEIIQMSPQMSLIFEPMDLEVASPATVRMHLYLRLRLSS</sequence>
<feature type="coiled-coil region" evidence="15">
    <location>
        <begin position="1409"/>
        <end position="1436"/>
    </location>
</feature>
<evidence type="ECO:0000256" key="12">
    <source>
        <dbReference type="ARBA" id="ARBA00023212"/>
    </source>
</evidence>
<evidence type="ECO:0000256" key="14">
    <source>
        <dbReference type="ARBA" id="ARBA00069442"/>
    </source>
</evidence>
<dbReference type="GO" id="GO:0005930">
    <property type="term" value="C:axoneme"/>
    <property type="evidence" value="ECO:0007669"/>
    <property type="project" value="UniProtKB-SubCell"/>
</dbReference>
<evidence type="ECO:0000256" key="10">
    <source>
        <dbReference type="ARBA" id="ARBA00023069"/>
    </source>
</evidence>
<keyword evidence="13" id="KW-0966">Cell projection</keyword>
<protein>
    <recommendedName>
        <fullName evidence="14">Dynein axonemal heavy chain 12</fullName>
    </recommendedName>
</protein>
<dbReference type="FunFam" id="1.10.8.710:FF:000004">
    <property type="entry name" value="Dynein axonemal heavy chain 6"/>
    <property type="match status" value="1"/>
</dbReference>
<keyword evidence="11" id="KW-0505">Motor protein</keyword>
<evidence type="ECO:0000313" key="19">
    <source>
        <dbReference type="EMBL" id="KAF0026117.1"/>
    </source>
</evidence>
<reference evidence="19 20" key="1">
    <citation type="submission" date="2019-06" db="EMBL/GenBank/DDBJ databases">
        <title>Draft genomes of female and male turbot (Scophthalmus maximus).</title>
        <authorList>
            <person name="Xu H."/>
            <person name="Xu X.-W."/>
            <person name="Shao C."/>
            <person name="Chen S."/>
        </authorList>
    </citation>
    <scope>NUCLEOTIDE SEQUENCE [LARGE SCALE GENOMIC DNA]</scope>
    <source>
        <strain evidence="19">Ysfricsl-2016a</strain>
        <tissue evidence="19">Blood</tissue>
    </source>
</reference>
<evidence type="ECO:0000256" key="2">
    <source>
        <dbReference type="ARBA" id="ARBA00008887"/>
    </source>
</evidence>
<comment type="similarity">
    <text evidence="2">Belongs to the dynein heavy chain family.</text>
</comment>
<dbReference type="GO" id="GO:0007018">
    <property type="term" value="P:microtubule-based movement"/>
    <property type="evidence" value="ECO:0007669"/>
    <property type="project" value="InterPro"/>
</dbReference>
<keyword evidence="10" id="KW-0969">Cilium</keyword>
<evidence type="ECO:0000256" key="9">
    <source>
        <dbReference type="ARBA" id="ARBA00023054"/>
    </source>
</evidence>
<organism evidence="19 20">
    <name type="scientific">Scophthalmus maximus</name>
    <name type="common">Turbot</name>
    <name type="synonym">Psetta maxima</name>
    <dbReference type="NCBI Taxonomy" id="52904"/>
    <lineage>
        <taxon>Eukaryota</taxon>
        <taxon>Metazoa</taxon>
        <taxon>Chordata</taxon>
        <taxon>Craniata</taxon>
        <taxon>Vertebrata</taxon>
        <taxon>Euteleostomi</taxon>
        <taxon>Actinopterygii</taxon>
        <taxon>Neopterygii</taxon>
        <taxon>Teleostei</taxon>
        <taxon>Neoteleostei</taxon>
        <taxon>Acanthomorphata</taxon>
        <taxon>Carangaria</taxon>
        <taxon>Pleuronectiformes</taxon>
        <taxon>Pleuronectoidei</taxon>
        <taxon>Scophthalmidae</taxon>
        <taxon>Scophthalmus</taxon>
    </lineage>
</organism>
<feature type="coiled-coil region" evidence="15">
    <location>
        <begin position="637"/>
        <end position="664"/>
    </location>
</feature>
<dbReference type="InterPro" id="IPR042222">
    <property type="entry name" value="Dynein_2_N"/>
</dbReference>
<dbReference type="InterPro" id="IPR035699">
    <property type="entry name" value="AAA_6"/>
</dbReference>
<evidence type="ECO:0000256" key="11">
    <source>
        <dbReference type="ARBA" id="ARBA00023175"/>
    </source>
</evidence>
<keyword evidence="4" id="KW-0493">Microtubule</keyword>
<name>A0A6A4RZP7_SCOMX</name>
<gene>
    <name evidence="19" type="ORF">F2P81_020854</name>
</gene>
<dbReference type="FunFam" id="1.20.58.1120:FF:000005">
    <property type="entry name" value="Dynein, axonemal, heavy chain 12"/>
    <property type="match status" value="1"/>
</dbReference>
<evidence type="ECO:0000256" key="1">
    <source>
        <dbReference type="ARBA" id="ARBA00004430"/>
    </source>
</evidence>
<comment type="subcellular location">
    <subcellularLocation>
        <location evidence="1">Cytoplasm</location>
        <location evidence="1">Cytoskeleton</location>
        <location evidence="1">Cilium axoneme</location>
    </subcellularLocation>
</comment>
<dbReference type="Pfam" id="PF12774">
    <property type="entry name" value="AAA_6"/>
    <property type="match status" value="1"/>
</dbReference>
<dbReference type="Gene3D" id="1.20.140.100">
    <property type="entry name" value="Dynein heavy chain, N-terminal domain 2"/>
    <property type="match status" value="1"/>
</dbReference>
<proteinExistence type="inferred from homology"/>
<keyword evidence="9 15" id="KW-0175">Coiled coil</keyword>
<dbReference type="InterPro" id="IPR027417">
    <property type="entry name" value="P-loop_NTPase"/>
</dbReference>
<dbReference type="InterPro" id="IPR042228">
    <property type="entry name" value="Dynein_linker_3"/>
</dbReference>
<keyword evidence="3" id="KW-0963">Cytoplasm</keyword>
<dbReference type="Gene3D" id="3.20.180.20">
    <property type="entry name" value="Dynein heavy chain, N-terminal domain 2"/>
    <property type="match status" value="1"/>
</dbReference>
<dbReference type="InterPro" id="IPR043157">
    <property type="entry name" value="Dynein_AAA1S"/>
</dbReference>
<accession>A0A6A4RZP7</accession>
<evidence type="ECO:0000256" key="15">
    <source>
        <dbReference type="SAM" id="Coils"/>
    </source>
</evidence>
<dbReference type="Pfam" id="PF08393">
    <property type="entry name" value="DHC_N2"/>
    <property type="match status" value="1"/>
</dbReference>
<dbReference type="InterPro" id="IPR013602">
    <property type="entry name" value="Dynein_heavy_linker"/>
</dbReference>
<dbReference type="GO" id="GO:0045505">
    <property type="term" value="F:dynein intermediate chain binding"/>
    <property type="evidence" value="ECO:0007669"/>
    <property type="project" value="InterPro"/>
</dbReference>
<dbReference type="Gene3D" id="1.20.58.1120">
    <property type="match status" value="1"/>
</dbReference>
<feature type="domain" description="Dynein heavy chain hydrolytic ATP-binding dynein motor region" evidence="18">
    <location>
        <begin position="1291"/>
        <end position="1462"/>
    </location>
</feature>
<evidence type="ECO:0000256" key="16">
    <source>
        <dbReference type="SAM" id="MobiDB-lite"/>
    </source>
</evidence>
<evidence type="ECO:0000256" key="4">
    <source>
        <dbReference type="ARBA" id="ARBA00022701"/>
    </source>
</evidence>
<dbReference type="InterPro" id="IPR026983">
    <property type="entry name" value="DHC"/>
</dbReference>
<feature type="domain" description="Dynein heavy chain linker" evidence="17">
    <location>
        <begin position="679"/>
        <end position="1084"/>
    </location>
</feature>
<dbReference type="EMBL" id="VEVO01000019">
    <property type="protein sequence ID" value="KAF0026117.1"/>
    <property type="molecule type" value="Genomic_DNA"/>
</dbReference>
<feature type="compositionally biased region" description="Gly residues" evidence="16">
    <location>
        <begin position="54"/>
        <end position="70"/>
    </location>
</feature>
<evidence type="ECO:0000259" key="17">
    <source>
        <dbReference type="Pfam" id="PF08393"/>
    </source>
</evidence>
<dbReference type="GO" id="GO:0005874">
    <property type="term" value="C:microtubule"/>
    <property type="evidence" value="ECO:0007669"/>
    <property type="project" value="UniProtKB-KW"/>
</dbReference>
<dbReference type="Gene3D" id="1.10.287.2620">
    <property type="match status" value="1"/>
</dbReference>
<dbReference type="Gene3D" id="1.10.8.710">
    <property type="match status" value="1"/>
</dbReference>
<dbReference type="GO" id="GO:0030286">
    <property type="term" value="C:dynein complex"/>
    <property type="evidence" value="ECO:0007669"/>
    <property type="project" value="UniProtKB-KW"/>
</dbReference>
<dbReference type="PANTHER" id="PTHR22878:SF66">
    <property type="entry name" value="DYNEIN AXONEMAL HEAVY CHAIN 7"/>
    <property type="match status" value="1"/>
</dbReference>
<evidence type="ECO:0000256" key="5">
    <source>
        <dbReference type="ARBA" id="ARBA00022741"/>
    </source>
</evidence>
<evidence type="ECO:0000256" key="13">
    <source>
        <dbReference type="ARBA" id="ARBA00023273"/>
    </source>
</evidence>
<keyword evidence="12" id="KW-0206">Cytoskeleton</keyword>
<dbReference type="PANTHER" id="PTHR22878">
    <property type="entry name" value="DYNEIN HEAVY CHAIN 6, AXONEMAL-LIKE-RELATED"/>
    <property type="match status" value="1"/>
</dbReference>
<dbReference type="GO" id="GO:0051959">
    <property type="term" value="F:dynein light intermediate chain binding"/>
    <property type="evidence" value="ECO:0007669"/>
    <property type="project" value="InterPro"/>
</dbReference>
<keyword evidence="8" id="KW-0243">Dynein</keyword>
<evidence type="ECO:0000256" key="8">
    <source>
        <dbReference type="ARBA" id="ARBA00023017"/>
    </source>
</evidence>
<dbReference type="FunFam" id="3.40.50.300:FF:001112">
    <property type="entry name" value="Dynein heavy chain 12, axonemal"/>
    <property type="match status" value="1"/>
</dbReference>
<dbReference type="Proteomes" id="UP000438429">
    <property type="component" value="Unassembled WGS sequence"/>
</dbReference>
<evidence type="ECO:0000313" key="20">
    <source>
        <dbReference type="Proteomes" id="UP000438429"/>
    </source>
</evidence>
<comment type="caution">
    <text evidence="19">The sequence shown here is derived from an EMBL/GenBank/DDBJ whole genome shotgun (WGS) entry which is preliminary data.</text>
</comment>
<keyword evidence="6" id="KW-0833">Ubl conjugation pathway</keyword>
<dbReference type="FunFam" id="1.10.287.2620:FF:000002">
    <property type="entry name" value="Dynein heavy chain 2, axonemal"/>
    <property type="match status" value="1"/>
</dbReference>
<feature type="region of interest" description="Disordered" evidence="16">
    <location>
        <begin position="1"/>
        <end position="92"/>
    </location>
</feature>
<keyword evidence="7" id="KW-0067">ATP-binding</keyword>
<dbReference type="FunFam" id="1.20.140.100:FF:000004">
    <property type="entry name" value="Dynein axonemal heavy chain 6"/>
    <property type="match status" value="1"/>
</dbReference>
<dbReference type="GO" id="GO:0005524">
    <property type="term" value="F:ATP binding"/>
    <property type="evidence" value="ECO:0007669"/>
    <property type="project" value="UniProtKB-KW"/>
</dbReference>